<evidence type="ECO:0000313" key="4">
    <source>
        <dbReference type="EMBL" id="KAI1614424.1"/>
    </source>
</evidence>
<sequence>MVVLDSLRPIIYCEPELEDGDGWPPKTERETQNYVCPPKGQARPKSLLLMDEPAATEHLYARMASTHYAVPRYYCNEYRQHQPPAPGQSYCVPSSSAKGRKRGGRRATTDSELAPDNSLDVDVLYQEPDQDAKARWRKEMSQPDAWRSAKMNRAAEIVKKRLSEDSGKIILFELFDASQFILTRMCEAHGWEYVQYTTSAGDDNARKRADSMFKNNPSVRIMIASTKMGSQGFNWHMANTVVFLTLDHTPGVVDQCIKRAARFPNSRDVHVFTTRAQESIDTHIEQDICAPKREQNQKLLMSSKLEGFATFDEISSMDAKQIVSMLDSKEMPGRGHTTLWAPGVLQ</sequence>
<keyword evidence="5" id="KW-1185">Reference proteome</keyword>
<feature type="domain" description="Helicase C-terminal" evidence="3">
    <location>
        <begin position="150"/>
        <end position="300"/>
    </location>
</feature>
<dbReference type="SUPFAM" id="SSF52540">
    <property type="entry name" value="P-loop containing nucleoside triphosphate hydrolases"/>
    <property type="match status" value="1"/>
</dbReference>
<name>A0AAN6IGD8_9EURO</name>
<evidence type="ECO:0000256" key="1">
    <source>
        <dbReference type="ARBA" id="ARBA00022801"/>
    </source>
</evidence>
<protein>
    <submittedName>
        <fullName evidence="4">P-loop containing nucleoside triphosphate hydrolase protein</fullName>
    </submittedName>
</protein>
<dbReference type="GO" id="GO:0016787">
    <property type="term" value="F:hydrolase activity"/>
    <property type="evidence" value="ECO:0007669"/>
    <property type="project" value="UniProtKB-KW"/>
</dbReference>
<reference evidence="4" key="1">
    <citation type="journal article" date="2022" name="bioRxiv">
        <title>Deciphering the potential niche of two novel black yeast fungi from a biological soil crust based on their genomes, phenotypes, and melanin regulation.</title>
        <authorList>
            <consortium name="DOE Joint Genome Institute"/>
            <person name="Carr E.C."/>
            <person name="Barton Q."/>
            <person name="Grambo S."/>
            <person name="Sullivan M."/>
            <person name="Renfro C.M."/>
            <person name="Kuo A."/>
            <person name="Pangilinan J."/>
            <person name="Lipzen A."/>
            <person name="Keymanesh K."/>
            <person name="Savage E."/>
            <person name="Barry K."/>
            <person name="Grigoriev I.V."/>
            <person name="Riekhof W.R."/>
            <person name="Harris S.S."/>
        </authorList>
    </citation>
    <scope>NUCLEOTIDE SEQUENCE</scope>
    <source>
        <strain evidence="4">JF 03-4F</strain>
    </source>
</reference>
<comment type="caution">
    <text evidence="4">The sequence shown here is derived from an EMBL/GenBank/DDBJ whole genome shotgun (WGS) entry which is preliminary data.</text>
</comment>
<keyword evidence="1 4" id="KW-0378">Hydrolase</keyword>
<feature type="region of interest" description="Disordered" evidence="2">
    <location>
        <begin position="84"/>
        <end position="119"/>
    </location>
</feature>
<organism evidence="4 5">
    <name type="scientific">Exophiala viscosa</name>
    <dbReference type="NCBI Taxonomy" id="2486360"/>
    <lineage>
        <taxon>Eukaryota</taxon>
        <taxon>Fungi</taxon>
        <taxon>Dikarya</taxon>
        <taxon>Ascomycota</taxon>
        <taxon>Pezizomycotina</taxon>
        <taxon>Eurotiomycetes</taxon>
        <taxon>Chaetothyriomycetidae</taxon>
        <taxon>Chaetothyriales</taxon>
        <taxon>Herpotrichiellaceae</taxon>
        <taxon>Exophiala</taxon>
    </lineage>
</organism>
<dbReference type="EMBL" id="MU404353">
    <property type="protein sequence ID" value="KAI1614424.1"/>
    <property type="molecule type" value="Genomic_DNA"/>
</dbReference>
<accession>A0AAN6IGD8</accession>
<evidence type="ECO:0000256" key="2">
    <source>
        <dbReference type="SAM" id="MobiDB-lite"/>
    </source>
</evidence>
<proteinExistence type="predicted"/>
<dbReference type="InterPro" id="IPR001650">
    <property type="entry name" value="Helicase_C-like"/>
</dbReference>
<evidence type="ECO:0000313" key="5">
    <source>
        <dbReference type="Proteomes" id="UP001203852"/>
    </source>
</evidence>
<evidence type="ECO:0000259" key="3">
    <source>
        <dbReference type="PROSITE" id="PS51194"/>
    </source>
</evidence>
<dbReference type="PANTHER" id="PTHR45766:SF6">
    <property type="entry name" value="SWI_SNF-RELATED MATRIX-ASSOCIATED ACTIN-DEPENDENT REGULATOR OF CHROMATIN SUBFAMILY A-LIKE PROTEIN 1"/>
    <property type="match status" value="1"/>
</dbReference>
<dbReference type="InterPro" id="IPR049730">
    <property type="entry name" value="SNF2/RAD54-like_C"/>
</dbReference>
<dbReference type="InterPro" id="IPR027417">
    <property type="entry name" value="P-loop_NTPase"/>
</dbReference>
<dbReference type="AlphaFoldDB" id="A0AAN6IGD8"/>
<dbReference type="Gene3D" id="3.40.50.300">
    <property type="entry name" value="P-loop containing nucleotide triphosphate hydrolases"/>
    <property type="match status" value="1"/>
</dbReference>
<dbReference type="PANTHER" id="PTHR45766">
    <property type="entry name" value="DNA ANNEALING HELICASE AND ENDONUCLEASE ZRANB3 FAMILY MEMBER"/>
    <property type="match status" value="1"/>
</dbReference>
<dbReference type="CDD" id="cd18793">
    <property type="entry name" value="SF2_C_SNF"/>
    <property type="match status" value="1"/>
</dbReference>
<dbReference type="Pfam" id="PF00271">
    <property type="entry name" value="Helicase_C"/>
    <property type="match status" value="1"/>
</dbReference>
<dbReference type="Proteomes" id="UP001203852">
    <property type="component" value="Unassembled WGS sequence"/>
</dbReference>
<dbReference type="PROSITE" id="PS51194">
    <property type="entry name" value="HELICASE_CTER"/>
    <property type="match status" value="1"/>
</dbReference>
<gene>
    <name evidence="4" type="ORF">EDD36DRAFT_226471</name>
</gene>